<dbReference type="EMBL" id="JEMT01017645">
    <property type="protein sequence ID" value="EXX67644.1"/>
    <property type="molecule type" value="Genomic_DNA"/>
</dbReference>
<evidence type="ECO:0000256" key="3">
    <source>
        <dbReference type="ARBA" id="ARBA00023274"/>
    </source>
</evidence>
<dbReference type="Proteomes" id="UP000022910">
    <property type="component" value="Unassembled WGS sequence"/>
</dbReference>
<feature type="domain" description="Large ribosomal subunit protein bL12 oligomerization" evidence="5">
    <location>
        <begin position="63"/>
        <end position="113"/>
    </location>
</feature>
<dbReference type="Pfam" id="PF16320">
    <property type="entry name" value="Ribosomal_L12_N"/>
    <property type="match status" value="1"/>
</dbReference>
<dbReference type="InterPro" id="IPR036235">
    <property type="entry name" value="Ribosomal_bL12_oligo_N_sf"/>
</dbReference>
<evidence type="ECO:0000256" key="2">
    <source>
        <dbReference type="ARBA" id="ARBA00022980"/>
    </source>
</evidence>
<organism evidence="6 7">
    <name type="scientific">Rhizophagus irregularis (strain DAOM 197198w)</name>
    <name type="common">Glomus intraradices</name>
    <dbReference type="NCBI Taxonomy" id="1432141"/>
    <lineage>
        <taxon>Eukaryota</taxon>
        <taxon>Fungi</taxon>
        <taxon>Fungi incertae sedis</taxon>
        <taxon>Mucoromycota</taxon>
        <taxon>Glomeromycotina</taxon>
        <taxon>Glomeromycetes</taxon>
        <taxon>Glomerales</taxon>
        <taxon>Glomeraceae</taxon>
        <taxon>Rhizophagus</taxon>
    </lineage>
</organism>
<dbReference type="AlphaFoldDB" id="A0A015KJB2"/>
<dbReference type="OrthoDB" id="250175at2759"/>
<evidence type="ECO:0000259" key="4">
    <source>
        <dbReference type="Pfam" id="PF00542"/>
    </source>
</evidence>
<dbReference type="SMR" id="A0A015KJB2"/>
<dbReference type="InterPro" id="IPR013823">
    <property type="entry name" value="Ribosomal_bL12_C"/>
</dbReference>
<dbReference type="PANTHER" id="PTHR45987">
    <property type="entry name" value="39S RIBOSOMAL PROTEIN L12"/>
    <property type="match status" value="1"/>
</dbReference>
<dbReference type="GO" id="GO:0005762">
    <property type="term" value="C:mitochondrial large ribosomal subunit"/>
    <property type="evidence" value="ECO:0007669"/>
    <property type="project" value="TreeGrafter"/>
</dbReference>
<dbReference type="GO" id="GO:0003729">
    <property type="term" value="F:mRNA binding"/>
    <property type="evidence" value="ECO:0007669"/>
    <property type="project" value="TreeGrafter"/>
</dbReference>
<protein>
    <recommendedName>
        <fullName evidence="8">ClpS-like protein</fullName>
    </recommendedName>
</protein>
<keyword evidence="3" id="KW-0687">Ribonucleoprotein</keyword>
<evidence type="ECO:0008006" key="8">
    <source>
        <dbReference type="Google" id="ProtNLM"/>
    </source>
</evidence>
<proteinExistence type="inferred from homology"/>
<keyword evidence="7" id="KW-1185">Reference proteome</keyword>
<dbReference type="SUPFAM" id="SSF48300">
    <property type="entry name" value="Ribosomal protein L7/12, oligomerisation (N-terminal) domain"/>
    <property type="match status" value="1"/>
</dbReference>
<dbReference type="Gene3D" id="1.20.5.710">
    <property type="entry name" value="Single helix bin"/>
    <property type="match status" value="1"/>
</dbReference>
<dbReference type="Gene3D" id="3.30.1390.10">
    <property type="match status" value="1"/>
</dbReference>
<dbReference type="InterPro" id="IPR014719">
    <property type="entry name" value="Ribosomal_bL12_C/ClpS-like"/>
</dbReference>
<sequence length="196" mass="21580">MSRCINYTLVALSLSNRVILRRTSPVLFIQSLKYQRVAQYATEADSKERMPAPGKDAAVNPRIASLVDQIASLTLIETSELVQLLKTRLNIHDVVLPAVNVAASANPATAPAASDHIEEEKAPEKTEFTVKLEKYDAAAKTKIIREIKNLMPGTNLVEAKKFVESVPKVIKEKVNKEEAEKIKKTLEGLGGTVIFE</sequence>
<dbReference type="STRING" id="1432141.A0A015KJB2"/>
<dbReference type="PANTHER" id="PTHR45987:SF4">
    <property type="entry name" value="LARGE RIBOSOMAL SUBUNIT PROTEIN BL12M"/>
    <property type="match status" value="1"/>
</dbReference>
<dbReference type="SUPFAM" id="SSF54736">
    <property type="entry name" value="ClpS-like"/>
    <property type="match status" value="1"/>
</dbReference>
<dbReference type="HOGENOM" id="CLU_086499_0_2_1"/>
<dbReference type="GO" id="GO:0003735">
    <property type="term" value="F:structural constituent of ribosome"/>
    <property type="evidence" value="ECO:0007669"/>
    <property type="project" value="InterPro"/>
</dbReference>
<dbReference type="FunFam" id="3.30.1390.10:FF:000001">
    <property type="entry name" value="50S ribosomal protein L7/L12"/>
    <property type="match status" value="1"/>
</dbReference>
<gene>
    <name evidence="6" type="ORF">RirG_112600</name>
</gene>
<feature type="domain" description="Large ribosomal subunit protein bL12 C-terminal" evidence="4">
    <location>
        <begin position="128"/>
        <end position="193"/>
    </location>
</feature>
<dbReference type="HAMAP" id="MF_00368">
    <property type="entry name" value="Ribosomal_bL12"/>
    <property type="match status" value="1"/>
</dbReference>
<dbReference type="CDD" id="cd00387">
    <property type="entry name" value="Ribosomal_L7_L12"/>
    <property type="match status" value="1"/>
</dbReference>
<evidence type="ECO:0000259" key="5">
    <source>
        <dbReference type="Pfam" id="PF16320"/>
    </source>
</evidence>
<dbReference type="Pfam" id="PF00542">
    <property type="entry name" value="Ribosomal_L12"/>
    <property type="match status" value="1"/>
</dbReference>
<dbReference type="InterPro" id="IPR008932">
    <property type="entry name" value="Ribosomal_bL12_oligo"/>
</dbReference>
<keyword evidence="2" id="KW-0689">Ribosomal protein</keyword>
<evidence type="ECO:0000313" key="6">
    <source>
        <dbReference type="EMBL" id="EXX67644.1"/>
    </source>
</evidence>
<comment type="similarity">
    <text evidence="1">Belongs to the bacterial ribosomal protein bL12 family.</text>
</comment>
<dbReference type="GO" id="GO:0006412">
    <property type="term" value="P:translation"/>
    <property type="evidence" value="ECO:0007669"/>
    <property type="project" value="InterPro"/>
</dbReference>
<evidence type="ECO:0000313" key="7">
    <source>
        <dbReference type="Proteomes" id="UP000022910"/>
    </source>
</evidence>
<name>A0A015KJB2_RHIIW</name>
<accession>A0A015KJB2</accession>
<reference evidence="6 7" key="1">
    <citation type="submission" date="2014-02" db="EMBL/GenBank/DDBJ databases">
        <title>Single nucleus genome sequencing reveals high similarity among nuclei of an endomycorrhizal fungus.</title>
        <authorList>
            <person name="Lin K."/>
            <person name="Geurts R."/>
            <person name="Zhang Z."/>
            <person name="Limpens E."/>
            <person name="Saunders D.G."/>
            <person name="Mu D."/>
            <person name="Pang E."/>
            <person name="Cao H."/>
            <person name="Cha H."/>
            <person name="Lin T."/>
            <person name="Zhou Q."/>
            <person name="Shang Y."/>
            <person name="Li Y."/>
            <person name="Ivanov S."/>
            <person name="Sharma T."/>
            <person name="Velzen R.V."/>
            <person name="Ruijter N.D."/>
            <person name="Aanen D.K."/>
            <person name="Win J."/>
            <person name="Kamoun S."/>
            <person name="Bisseling T."/>
            <person name="Huang S."/>
        </authorList>
    </citation>
    <scope>NUCLEOTIDE SEQUENCE [LARGE SCALE GENOMIC DNA]</scope>
    <source>
        <strain evidence="7">DAOM197198w</strain>
    </source>
</reference>
<evidence type="ECO:0000256" key="1">
    <source>
        <dbReference type="ARBA" id="ARBA00007197"/>
    </source>
</evidence>
<comment type="caution">
    <text evidence="6">The sequence shown here is derived from an EMBL/GenBank/DDBJ whole genome shotgun (WGS) entry which is preliminary data.</text>
</comment>
<dbReference type="InterPro" id="IPR000206">
    <property type="entry name" value="Ribosomal_bL12"/>
</dbReference>